<keyword evidence="3" id="KW-0472">Membrane</keyword>
<protein>
    <recommendedName>
        <fullName evidence="4">CopC domain-containing protein</fullName>
    </recommendedName>
</protein>
<keyword evidence="2" id="KW-0186">Copper</keyword>
<keyword evidence="1" id="KW-0732">Signal</keyword>
<evidence type="ECO:0000256" key="3">
    <source>
        <dbReference type="SAM" id="Phobius"/>
    </source>
</evidence>
<organism evidence="5">
    <name type="scientific">OCS116 cluster bacterium</name>
    <dbReference type="NCBI Taxonomy" id="2030921"/>
    <lineage>
        <taxon>Bacteria</taxon>
        <taxon>Pseudomonadati</taxon>
        <taxon>Pseudomonadota</taxon>
        <taxon>Alphaproteobacteria</taxon>
        <taxon>OCS116 cluster</taxon>
    </lineage>
</organism>
<evidence type="ECO:0000256" key="2">
    <source>
        <dbReference type="ARBA" id="ARBA00023008"/>
    </source>
</evidence>
<feature type="transmembrane region" description="Helical" evidence="3">
    <location>
        <begin position="25"/>
        <end position="44"/>
    </location>
</feature>
<evidence type="ECO:0000259" key="4">
    <source>
        <dbReference type="Pfam" id="PF04234"/>
    </source>
</evidence>
<dbReference type="Pfam" id="PF04234">
    <property type="entry name" value="CopC"/>
    <property type="match status" value="1"/>
</dbReference>
<dbReference type="InterPro" id="IPR014755">
    <property type="entry name" value="Cu-Rt/internalin_Ig-like"/>
</dbReference>
<feature type="domain" description="CopC" evidence="4">
    <location>
        <begin position="49"/>
        <end position="137"/>
    </location>
</feature>
<reference evidence="5" key="2">
    <citation type="journal article" date="2018" name="ISME J.">
        <title>A dynamic microbial community with high functional redundancy inhabits the cold, oxic subseafloor aquifer.</title>
        <authorList>
            <person name="Tully B.J."/>
            <person name="Wheat C.G."/>
            <person name="Glazer B.T."/>
            <person name="Huber J.A."/>
        </authorList>
    </citation>
    <scope>NUCLEOTIDE SEQUENCE</scope>
    <source>
        <strain evidence="5">NORP83</strain>
    </source>
</reference>
<dbReference type="EMBL" id="NVUS01000015">
    <property type="protein sequence ID" value="PCI99530.1"/>
    <property type="molecule type" value="Genomic_DNA"/>
</dbReference>
<evidence type="ECO:0000313" key="5">
    <source>
        <dbReference type="EMBL" id="PCI99530.1"/>
    </source>
</evidence>
<proteinExistence type="predicted"/>
<dbReference type="SUPFAM" id="SSF81296">
    <property type="entry name" value="E set domains"/>
    <property type="match status" value="1"/>
</dbReference>
<dbReference type="GO" id="GO:0042597">
    <property type="term" value="C:periplasmic space"/>
    <property type="evidence" value="ECO:0007669"/>
    <property type="project" value="InterPro"/>
</dbReference>
<dbReference type="GO" id="GO:0046688">
    <property type="term" value="P:response to copper ion"/>
    <property type="evidence" value="ECO:0007669"/>
    <property type="project" value="InterPro"/>
</dbReference>
<gene>
    <name evidence="5" type="ORF">COB13_11490</name>
</gene>
<keyword evidence="3" id="KW-0812">Transmembrane</keyword>
<sequence length="138" mass="15733">MSCASCNRKVYIDSKLNEMDIMKSLQIFTAFFVVINIFTAQAVWAHSSMTTEPKNGAVLSSSPEFIEIKFNKMVKMLKFSIVDADENKIEFSSETGKKYAELYQAKLSNLAKGEYFINWRAMGKDGHPMKNKFSFTVK</sequence>
<dbReference type="InterPro" id="IPR007348">
    <property type="entry name" value="CopC_dom"/>
</dbReference>
<dbReference type="GO" id="GO:0005507">
    <property type="term" value="F:copper ion binding"/>
    <property type="evidence" value="ECO:0007669"/>
    <property type="project" value="InterPro"/>
</dbReference>
<dbReference type="AlphaFoldDB" id="A0A2A4YXZ7"/>
<evidence type="ECO:0000256" key="1">
    <source>
        <dbReference type="ARBA" id="ARBA00022729"/>
    </source>
</evidence>
<reference key="1">
    <citation type="submission" date="2017-08" db="EMBL/GenBank/DDBJ databases">
        <title>A dynamic microbial community with high functional redundancy inhabits the cold, oxic subseafloor aquifer.</title>
        <authorList>
            <person name="Tully B.J."/>
            <person name="Wheat C.G."/>
            <person name="Glazer B.T."/>
            <person name="Huber J.A."/>
        </authorList>
    </citation>
    <scope>NUCLEOTIDE SEQUENCE [LARGE SCALE GENOMIC DNA]</scope>
</reference>
<name>A0A2A4YXZ7_9PROT</name>
<dbReference type="InterPro" id="IPR014756">
    <property type="entry name" value="Ig_E-set"/>
</dbReference>
<accession>A0A2A4YXZ7</accession>
<dbReference type="Gene3D" id="2.60.40.1220">
    <property type="match status" value="1"/>
</dbReference>
<keyword evidence="3" id="KW-1133">Transmembrane helix</keyword>
<comment type="caution">
    <text evidence="5">The sequence shown here is derived from an EMBL/GenBank/DDBJ whole genome shotgun (WGS) entry which is preliminary data.</text>
</comment>